<dbReference type="RefSeq" id="WP_307502165.1">
    <property type="nucleotide sequence ID" value="NZ_BAAACE010000026.1"/>
</dbReference>
<dbReference type="EMBL" id="JAUSWG010000001">
    <property type="protein sequence ID" value="MDQ0555285.1"/>
    <property type="molecule type" value="Genomic_DNA"/>
</dbReference>
<dbReference type="Proteomes" id="UP001232584">
    <property type="component" value="Unassembled WGS sequence"/>
</dbReference>
<dbReference type="PROSITE" id="PS51257">
    <property type="entry name" value="PROKAR_LIPOPROTEIN"/>
    <property type="match status" value="1"/>
</dbReference>
<accession>A0ABU0MWL0</accession>
<name>A0ABU0MWL0_9FIRM</name>
<reference evidence="2 3" key="1">
    <citation type="submission" date="2023-07" db="EMBL/GenBank/DDBJ databases">
        <title>Genomic Encyclopedia of Type Strains, Phase IV (KMG-IV): sequencing the most valuable type-strain genomes for metagenomic binning, comparative biology and taxonomic classification.</title>
        <authorList>
            <person name="Goeker M."/>
        </authorList>
    </citation>
    <scope>NUCLEOTIDE SEQUENCE [LARGE SCALE GENOMIC DNA]</scope>
    <source>
        <strain evidence="2 3">DSM 15049</strain>
    </source>
</reference>
<keyword evidence="1" id="KW-0732">Signal</keyword>
<evidence type="ECO:0008006" key="4">
    <source>
        <dbReference type="Google" id="ProtNLM"/>
    </source>
</evidence>
<sequence>MKKFKTFFSVIFILTLILTGCSSKNNAKNDNENSIKVLKNLNDYEKNKKENTNNYDARIISIDANTNKKKVIANIKINDNLSIKDKLNIVIKELSKLQFQNAPIELTKIDNNIAYINIKEDKENKLWSNRFFQGSTGANITSYTLVESLLQRDYEGRWIDGIYITYEGRTDVEFDHLDIDFFGNTIKR</sequence>
<protein>
    <recommendedName>
        <fullName evidence="4">Lipoprotein</fullName>
    </recommendedName>
</protein>
<feature type="signal peptide" evidence="1">
    <location>
        <begin position="1"/>
        <end position="27"/>
    </location>
</feature>
<evidence type="ECO:0000313" key="2">
    <source>
        <dbReference type="EMBL" id="MDQ0555285.1"/>
    </source>
</evidence>
<keyword evidence="3" id="KW-1185">Reference proteome</keyword>
<gene>
    <name evidence="2" type="ORF">QOZ92_000395</name>
</gene>
<organism evidence="2 3">
    <name type="scientific">Paraclostridium ghonii</name>
    <dbReference type="NCBI Taxonomy" id="29358"/>
    <lineage>
        <taxon>Bacteria</taxon>
        <taxon>Bacillati</taxon>
        <taxon>Bacillota</taxon>
        <taxon>Clostridia</taxon>
        <taxon>Peptostreptococcales</taxon>
        <taxon>Peptostreptococcaceae</taxon>
        <taxon>Paraclostridium</taxon>
    </lineage>
</organism>
<evidence type="ECO:0000313" key="3">
    <source>
        <dbReference type="Proteomes" id="UP001232584"/>
    </source>
</evidence>
<feature type="chain" id="PRO_5046549695" description="Lipoprotein" evidence="1">
    <location>
        <begin position="28"/>
        <end position="188"/>
    </location>
</feature>
<evidence type="ECO:0000256" key="1">
    <source>
        <dbReference type="SAM" id="SignalP"/>
    </source>
</evidence>
<comment type="caution">
    <text evidence="2">The sequence shown here is derived from an EMBL/GenBank/DDBJ whole genome shotgun (WGS) entry which is preliminary data.</text>
</comment>
<proteinExistence type="predicted"/>